<proteinExistence type="predicted"/>
<dbReference type="EMBL" id="JAQNDN010000003">
    <property type="protein sequence ID" value="MDC0667960.1"/>
    <property type="molecule type" value="Genomic_DNA"/>
</dbReference>
<protein>
    <submittedName>
        <fullName evidence="1">Uncharacterized protein</fullName>
    </submittedName>
</protein>
<name>A0ABT5B2Q9_9BACT</name>
<sequence length="57" mass="6423">MRPQACARAGGRRGYATALVAEAVRQWLHVDFDPHLRDFYFGACTFTPTDAGLIRLR</sequence>
<gene>
    <name evidence="1" type="ORF">POL58_09440</name>
</gene>
<dbReference type="Proteomes" id="UP001217838">
    <property type="component" value="Unassembled WGS sequence"/>
</dbReference>
<evidence type="ECO:0000313" key="2">
    <source>
        <dbReference type="Proteomes" id="UP001217838"/>
    </source>
</evidence>
<reference evidence="1 2" key="1">
    <citation type="submission" date="2022-11" db="EMBL/GenBank/DDBJ databases">
        <title>Minimal conservation of predation-associated metabolite biosynthetic gene clusters underscores biosynthetic potential of Myxococcota including descriptions for ten novel species: Archangium lansinium sp. nov., Myxococcus landrumus sp. nov., Nannocystis bai.</title>
        <authorList>
            <person name="Ahearne A."/>
            <person name="Stevens C."/>
            <person name="Dowd S."/>
        </authorList>
    </citation>
    <scope>NUCLEOTIDE SEQUENCE [LARGE SCALE GENOMIC DNA]</scope>
    <source>
        <strain evidence="1 2">NCELM</strain>
    </source>
</reference>
<evidence type="ECO:0000313" key="1">
    <source>
        <dbReference type="EMBL" id="MDC0667960.1"/>
    </source>
</evidence>
<comment type="caution">
    <text evidence="1">The sequence shown here is derived from an EMBL/GenBank/DDBJ whole genome shotgun (WGS) entry which is preliminary data.</text>
</comment>
<dbReference type="RefSeq" id="WP_271996576.1">
    <property type="nucleotide sequence ID" value="NZ_JAQNDN010000003.1"/>
</dbReference>
<accession>A0ABT5B2Q9</accession>
<organism evidence="1 2">
    <name type="scientific">Nannocystis radixulma</name>
    <dbReference type="NCBI Taxonomy" id="2995305"/>
    <lineage>
        <taxon>Bacteria</taxon>
        <taxon>Pseudomonadati</taxon>
        <taxon>Myxococcota</taxon>
        <taxon>Polyangia</taxon>
        <taxon>Nannocystales</taxon>
        <taxon>Nannocystaceae</taxon>
        <taxon>Nannocystis</taxon>
    </lineage>
</organism>
<keyword evidence="2" id="KW-1185">Reference proteome</keyword>